<feature type="domain" description="MATH" evidence="1">
    <location>
        <begin position="8"/>
        <end position="142"/>
    </location>
</feature>
<dbReference type="eggNOG" id="KOG1987">
    <property type="taxonomic scope" value="Eukaryota"/>
</dbReference>
<organism evidence="2 3">
    <name type="scientific">Erythranthe guttata</name>
    <name type="common">Yellow monkey flower</name>
    <name type="synonym">Mimulus guttatus</name>
    <dbReference type="NCBI Taxonomy" id="4155"/>
    <lineage>
        <taxon>Eukaryota</taxon>
        <taxon>Viridiplantae</taxon>
        <taxon>Streptophyta</taxon>
        <taxon>Embryophyta</taxon>
        <taxon>Tracheophyta</taxon>
        <taxon>Spermatophyta</taxon>
        <taxon>Magnoliopsida</taxon>
        <taxon>eudicotyledons</taxon>
        <taxon>Gunneridae</taxon>
        <taxon>Pentapetalae</taxon>
        <taxon>asterids</taxon>
        <taxon>lamiids</taxon>
        <taxon>Lamiales</taxon>
        <taxon>Phrymaceae</taxon>
        <taxon>Erythranthe</taxon>
    </lineage>
</organism>
<reference evidence="2 3" key="1">
    <citation type="journal article" date="2013" name="Proc. Natl. Acad. Sci. U.S.A.">
        <title>Fine-scale variation in meiotic recombination in Mimulus inferred from population shotgun sequencing.</title>
        <authorList>
            <person name="Hellsten U."/>
            <person name="Wright K.M."/>
            <person name="Jenkins J."/>
            <person name="Shu S."/>
            <person name="Yuan Y."/>
            <person name="Wessler S.R."/>
            <person name="Schmutz J."/>
            <person name="Willis J.H."/>
            <person name="Rokhsar D.S."/>
        </authorList>
    </citation>
    <scope>NUCLEOTIDE SEQUENCE [LARGE SCALE GENOMIC DNA]</scope>
    <source>
        <strain evidence="3">cv. DUN x IM62</strain>
    </source>
</reference>
<evidence type="ECO:0000313" key="2">
    <source>
        <dbReference type="EMBL" id="EYU41017.1"/>
    </source>
</evidence>
<dbReference type="Pfam" id="PF22486">
    <property type="entry name" value="MATH_2"/>
    <property type="match status" value="2"/>
</dbReference>
<dbReference type="PROSITE" id="PS50144">
    <property type="entry name" value="MATH"/>
    <property type="match status" value="2"/>
</dbReference>
<dbReference type="CDD" id="cd00121">
    <property type="entry name" value="MATH"/>
    <property type="match status" value="2"/>
</dbReference>
<sequence>METREASPAHFLFTIESFSLLENCGIDKYETKEFVAETTTGMKLIIYPNGDDIVGKDGDYVSVYLAMADKTSLPGNCEVNVVFSIFLYNHNSGNYLTSLGITRRFLAITSEWGFSKFISKKVLSDTSNGYLVDDNCVFGAEVFVVKSSAVTGCLSLKNEIHYKRDWKISNFSQLGDVWKSEEFCAGDHKWRIWLFPNGNGDATGRGVSVFLYYVGSGSVNARDTVWIKNHFSDEHIERTTTDWFSTSSNNWGWPSFTELANMNDPKKGFIVKDCLHLDIEISVRAVAQ</sequence>
<dbReference type="PANTHER" id="PTHR46162">
    <property type="entry name" value="TRAF-LIKE FAMILY PROTEIN"/>
    <property type="match status" value="1"/>
</dbReference>
<gene>
    <name evidence="2" type="ORF">MIMGU_mgv1a019484mg</name>
</gene>
<dbReference type="PANTHER" id="PTHR46162:SF20">
    <property type="entry name" value="UBIQUITIN CARBOXYL-TERMINAL HYDROLASE 7-LIKE ISOFORM X1"/>
    <property type="match status" value="1"/>
</dbReference>
<dbReference type="InterPro" id="IPR002083">
    <property type="entry name" value="MATH/TRAF_dom"/>
</dbReference>
<dbReference type="SUPFAM" id="SSF49599">
    <property type="entry name" value="TRAF domain-like"/>
    <property type="match status" value="2"/>
</dbReference>
<dbReference type="PhylomeDB" id="A0A022RKR9"/>
<protein>
    <recommendedName>
        <fullName evidence="1">MATH domain-containing protein</fullName>
    </recommendedName>
</protein>
<dbReference type="SMART" id="SM00061">
    <property type="entry name" value="MATH"/>
    <property type="match status" value="2"/>
</dbReference>
<evidence type="ECO:0000259" key="1">
    <source>
        <dbReference type="PROSITE" id="PS50144"/>
    </source>
</evidence>
<dbReference type="InterPro" id="IPR008974">
    <property type="entry name" value="TRAF-like"/>
</dbReference>
<feature type="domain" description="MATH" evidence="1">
    <location>
        <begin position="161"/>
        <end position="281"/>
    </location>
</feature>
<dbReference type="Gene3D" id="2.60.210.10">
    <property type="entry name" value="Apoptosis, Tumor Necrosis Factor Receptor Associated Protein 2, Chain A"/>
    <property type="match status" value="2"/>
</dbReference>
<dbReference type="EMBL" id="KI630370">
    <property type="protein sequence ID" value="EYU41017.1"/>
    <property type="molecule type" value="Genomic_DNA"/>
</dbReference>
<dbReference type="AlphaFoldDB" id="A0A022RKR9"/>
<name>A0A022RKR9_ERYGU</name>
<proteinExistence type="predicted"/>
<accession>A0A022RKR9</accession>
<dbReference type="Proteomes" id="UP000030748">
    <property type="component" value="Unassembled WGS sequence"/>
</dbReference>
<evidence type="ECO:0000313" key="3">
    <source>
        <dbReference type="Proteomes" id="UP000030748"/>
    </source>
</evidence>
<keyword evidence="3" id="KW-1185">Reference proteome</keyword>